<dbReference type="RefSeq" id="WP_128210101.1">
    <property type="nucleotide sequence ID" value="NZ_JBHRSO010000006.1"/>
</dbReference>
<keyword evidence="5" id="KW-1185">Reference proteome</keyword>
<keyword evidence="1" id="KW-0732">Signal</keyword>
<dbReference type="EMBL" id="SAUZ01000026">
    <property type="protein sequence ID" value="RWR17556.1"/>
    <property type="molecule type" value="Genomic_DNA"/>
</dbReference>
<evidence type="ECO:0000313" key="3">
    <source>
        <dbReference type="EMBL" id="RWR17556.1"/>
    </source>
</evidence>
<comment type="caution">
    <text evidence="3">The sequence shown here is derived from an EMBL/GenBank/DDBJ whole genome shotgun (WGS) entry which is preliminary data.</text>
</comment>
<accession>A0A443IUE7</accession>
<sequence>MNRLAALLLPAALLLSACTLEGFPSSAPRGPDTTTAGTCFAVVSKAEDGSYAIAAGVGDGSPQPSAVYTRGLTAQQVDAAVEKEKQIMTINPECLTTYVHDRAAADPQSVAAAAQG</sequence>
<evidence type="ECO:0000313" key="2">
    <source>
        <dbReference type="EMBL" id="RWR11737.1"/>
    </source>
</evidence>
<gene>
    <name evidence="3" type="ORF">D2T30_18490</name>
    <name evidence="2" type="ORF">D2T33_10895</name>
</gene>
<dbReference type="Proteomes" id="UP000285710">
    <property type="component" value="Unassembled WGS sequence"/>
</dbReference>
<evidence type="ECO:0000313" key="4">
    <source>
        <dbReference type="Proteomes" id="UP000284476"/>
    </source>
</evidence>
<dbReference type="EMBL" id="SAUW01000010">
    <property type="protein sequence ID" value="RWR11737.1"/>
    <property type="molecule type" value="Genomic_DNA"/>
</dbReference>
<evidence type="ECO:0000256" key="1">
    <source>
        <dbReference type="SAM" id="SignalP"/>
    </source>
</evidence>
<reference evidence="4 5" key="2">
    <citation type="submission" date="2019-01" db="EMBL/GenBank/DDBJ databases">
        <authorList>
            <person name="Li Y."/>
        </authorList>
    </citation>
    <scope>NUCLEOTIDE SEQUENCE [LARGE SCALE GENOMIC DNA]</scope>
    <source>
        <strain evidence="2 5">2D-5</strain>
        <strain evidence="3 4">SK2B-1</strain>
    </source>
</reference>
<proteinExistence type="predicted"/>
<dbReference type="AlphaFoldDB" id="A0A443JAM3"/>
<evidence type="ECO:0000313" key="5">
    <source>
        <dbReference type="Proteomes" id="UP000285710"/>
    </source>
</evidence>
<feature type="chain" id="PRO_5036112662" description="Lipoprotein" evidence="1">
    <location>
        <begin position="23"/>
        <end position="116"/>
    </location>
</feature>
<evidence type="ECO:0008006" key="6">
    <source>
        <dbReference type="Google" id="ProtNLM"/>
    </source>
</evidence>
<dbReference type="PROSITE" id="PS51257">
    <property type="entry name" value="PROKAR_LIPOPROTEIN"/>
    <property type="match status" value="1"/>
</dbReference>
<accession>A0A443JAM3</accession>
<reference evidence="4 5" key="1">
    <citation type="submission" date="2019-01" db="EMBL/GenBank/DDBJ databases">
        <title>Sinorhodobacter populi sp. nov. isolated from the symptomatic bark tissue of Populus euramericana canker.</title>
        <authorList>
            <person name="Xu G."/>
        </authorList>
    </citation>
    <scope>NUCLEOTIDE SEQUENCE [LARGE SCALE GENOMIC DNA]</scope>
    <source>
        <strain evidence="2 5">2D-5</strain>
        <strain evidence="3 4">SK2B-1</strain>
    </source>
</reference>
<protein>
    <recommendedName>
        <fullName evidence="6">Lipoprotein</fullName>
    </recommendedName>
</protein>
<organism evidence="3 4">
    <name type="scientific">Paenirhodobacter populi</name>
    <dbReference type="NCBI Taxonomy" id="2306993"/>
    <lineage>
        <taxon>Bacteria</taxon>
        <taxon>Pseudomonadati</taxon>
        <taxon>Pseudomonadota</taxon>
        <taxon>Alphaproteobacteria</taxon>
        <taxon>Rhodobacterales</taxon>
        <taxon>Rhodobacter group</taxon>
        <taxon>Paenirhodobacter</taxon>
    </lineage>
</organism>
<feature type="signal peptide" evidence="1">
    <location>
        <begin position="1"/>
        <end position="22"/>
    </location>
</feature>
<dbReference type="Proteomes" id="UP000284476">
    <property type="component" value="Unassembled WGS sequence"/>
</dbReference>
<name>A0A443JAM3_9RHOB</name>